<dbReference type="GO" id="GO:0003677">
    <property type="term" value="F:DNA binding"/>
    <property type="evidence" value="ECO:0007669"/>
    <property type="project" value="InterPro"/>
</dbReference>
<dbReference type="InterPro" id="IPR001387">
    <property type="entry name" value="Cro/C1-type_HTH"/>
</dbReference>
<comment type="caution">
    <text evidence="3">The sequence shown here is derived from an EMBL/GenBank/DDBJ whole genome shotgun (WGS) entry which is preliminary data.</text>
</comment>
<proteinExistence type="predicted"/>
<reference evidence="3 4" key="1">
    <citation type="submission" date="2018-10" db="EMBL/GenBank/DDBJ databases">
        <title>Sequencing the genomes of 1000 actinobacteria strains.</title>
        <authorList>
            <person name="Klenk H.-P."/>
        </authorList>
    </citation>
    <scope>NUCLEOTIDE SEQUENCE [LARGE SCALE GENOMIC DNA]</scope>
    <source>
        <strain evidence="3 4">DSM 43911</strain>
    </source>
</reference>
<dbReference type="PROSITE" id="PS50005">
    <property type="entry name" value="TPR"/>
    <property type="match status" value="1"/>
</dbReference>
<protein>
    <submittedName>
        <fullName evidence="3">Tetratricopeptide repeat protein</fullName>
    </submittedName>
</protein>
<dbReference type="AlphaFoldDB" id="A0A495XQM6"/>
<name>A0A495XQM6_9PSEU</name>
<dbReference type="InterPro" id="IPR019734">
    <property type="entry name" value="TPR_rpt"/>
</dbReference>
<evidence type="ECO:0000313" key="4">
    <source>
        <dbReference type="Proteomes" id="UP000272729"/>
    </source>
</evidence>
<dbReference type="Gene3D" id="1.25.40.10">
    <property type="entry name" value="Tetratricopeptide repeat domain"/>
    <property type="match status" value="2"/>
</dbReference>
<organism evidence="3 4">
    <name type="scientific">Saccharothrix variisporea</name>
    <dbReference type="NCBI Taxonomy" id="543527"/>
    <lineage>
        <taxon>Bacteria</taxon>
        <taxon>Bacillati</taxon>
        <taxon>Actinomycetota</taxon>
        <taxon>Actinomycetes</taxon>
        <taxon>Pseudonocardiales</taxon>
        <taxon>Pseudonocardiaceae</taxon>
        <taxon>Saccharothrix</taxon>
    </lineage>
</organism>
<dbReference type="Proteomes" id="UP000272729">
    <property type="component" value="Unassembled WGS sequence"/>
</dbReference>
<dbReference type="PANTHER" id="PTHR47691">
    <property type="entry name" value="REGULATOR-RELATED"/>
    <property type="match status" value="1"/>
</dbReference>
<dbReference type="Pfam" id="PF13424">
    <property type="entry name" value="TPR_12"/>
    <property type="match status" value="3"/>
</dbReference>
<dbReference type="EMBL" id="RBXR01000001">
    <property type="protein sequence ID" value="RKT74743.1"/>
    <property type="molecule type" value="Genomic_DNA"/>
</dbReference>
<evidence type="ECO:0000313" key="3">
    <source>
        <dbReference type="EMBL" id="RKT74743.1"/>
    </source>
</evidence>
<dbReference type="CDD" id="cd00093">
    <property type="entry name" value="HTH_XRE"/>
    <property type="match status" value="1"/>
</dbReference>
<dbReference type="PROSITE" id="PS50943">
    <property type="entry name" value="HTH_CROC1"/>
    <property type="match status" value="1"/>
</dbReference>
<feature type="repeat" description="TPR" evidence="1">
    <location>
        <begin position="609"/>
        <end position="642"/>
    </location>
</feature>
<accession>A0A495XQM6</accession>
<dbReference type="Pfam" id="PF13560">
    <property type="entry name" value="HTH_31"/>
    <property type="match status" value="1"/>
</dbReference>
<dbReference type="SMART" id="SM00530">
    <property type="entry name" value="HTH_XRE"/>
    <property type="match status" value="1"/>
</dbReference>
<gene>
    <name evidence="3" type="ORF">DFJ66_8112</name>
</gene>
<dbReference type="SUPFAM" id="SSF47413">
    <property type="entry name" value="lambda repressor-like DNA-binding domains"/>
    <property type="match status" value="1"/>
</dbReference>
<keyword evidence="1" id="KW-0802">TPR repeat</keyword>
<feature type="domain" description="HTH cro/C1-type" evidence="2">
    <location>
        <begin position="21"/>
        <end position="81"/>
    </location>
</feature>
<dbReference type="PRINTS" id="PR00364">
    <property type="entry name" value="DISEASERSIST"/>
</dbReference>
<dbReference type="PANTHER" id="PTHR47691:SF3">
    <property type="entry name" value="HTH-TYPE TRANSCRIPTIONAL REGULATOR RV0890C-RELATED"/>
    <property type="match status" value="1"/>
</dbReference>
<dbReference type="Gene3D" id="3.40.50.300">
    <property type="entry name" value="P-loop containing nucleotide triphosphate hydrolases"/>
    <property type="match status" value="1"/>
</dbReference>
<dbReference type="GO" id="GO:0043531">
    <property type="term" value="F:ADP binding"/>
    <property type="evidence" value="ECO:0007669"/>
    <property type="project" value="InterPro"/>
</dbReference>
<sequence>MPGVDAADVWQAARRDFGERLRSLRGAARLSQKTLAKAIGSSDSTLSELENGQGALPPKSELVDAYVDKCLEALGTDTAVVDERRKAIRSAYEQLVRLHDHLGDIASRESTSPAPGPVSPALPLNTLRRDTHAFTGREGELALLVDAVDGLDDAHRVVAVHAVDGMPGVGKTTFALHAAHRLADRFPDGQLFLNLHGHSPTSEPVAPHDALASLLTAVGVDPLDLPADLDRRSALWRSALAGKRVLLVLDNAADDEQVEPLLPGEGRCLVLVTSRRRLLGLDAVPVDLEPLPTGEAEELFRRAAARPISEPEALTAVAELCGGLPLALTILAARFRNRRALTVGRLVEELTEAGRRLSALRSGNQAVAAAFELSYRDLPPERQRFFRLLGLHPREGIERYSTAALCGVGVDEAQEHLTALYNEHLVDELVLDRFDMHDLITQYVLDLLEDDDPAELATALGSMLDFYEQAAGVAGDVLVHGSRGEEIPNWFTGAVPEIPDDPAAMSWFDQERANLLSCLEATRDAGRIVGLTLCLAPYLRRTGPWDLALGLHRRAAAAARVVDDVDAEGQTLLNLGKAAFQADLYDEAQDALRAAGRIFTELGDRTSLAHAMMCLGQIWMQTGEQVDAHNAFSQALATHERDGNLREVAAVLVELGTLHYYRDEYPESIAANERASRLYEEAGDRAGQATALKGLSHAWLFSDDYGRAEEAAKRARELYRASGNRFGEAQTCSVIGSVRRARGQHAEAREDFEFALGVYEELGDRAGIAMALIELGVVLYHLGDFALGERTLRRAVELYEEFGEPMGAAAARKELADLLTRTGRLPEAKDMLDEAEAGYQKLDDRLGKAATSNSYGAWHLASGDPRTARRHHDEALRLALEIASPLEQASALAGLGRAARALGEGVAADRALREALAIYQRIGAGEAAEVARELAAG</sequence>
<dbReference type="SUPFAM" id="SSF48452">
    <property type="entry name" value="TPR-like"/>
    <property type="match status" value="2"/>
</dbReference>
<dbReference type="Gene3D" id="1.10.260.40">
    <property type="entry name" value="lambda repressor-like DNA-binding domains"/>
    <property type="match status" value="1"/>
</dbReference>
<dbReference type="InterPro" id="IPR010982">
    <property type="entry name" value="Lambda_DNA-bd_dom_sf"/>
</dbReference>
<dbReference type="SUPFAM" id="SSF52540">
    <property type="entry name" value="P-loop containing nucleoside triphosphate hydrolases"/>
    <property type="match status" value="1"/>
</dbReference>
<evidence type="ECO:0000256" key="1">
    <source>
        <dbReference type="PROSITE-ProRule" id="PRU00339"/>
    </source>
</evidence>
<dbReference type="RefSeq" id="WP_170200015.1">
    <property type="nucleotide sequence ID" value="NZ_JBIUBA010000006.1"/>
</dbReference>
<keyword evidence="4" id="KW-1185">Reference proteome</keyword>
<dbReference type="InterPro" id="IPR011990">
    <property type="entry name" value="TPR-like_helical_dom_sf"/>
</dbReference>
<dbReference type="InterPro" id="IPR027417">
    <property type="entry name" value="P-loop_NTPase"/>
</dbReference>
<evidence type="ECO:0000259" key="2">
    <source>
        <dbReference type="PROSITE" id="PS50943"/>
    </source>
</evidence>
<dbReference type="SMART" id="SM00028">
    <property type="entry name" value="TPR"/>
    <property type="match status" value="8"/>
</dbReference>